<evidence type="ECO:0000256" key="1">
    <source>
        <dbReference type="SAM" id="MobiDB-lite"/>
    </source>
</evidence>
<sequence>MIPASSRSPRPLPPSTAGGPPSPSPVERDGDRVQQDDVNGDGYADLVVNNWDMELKAGGWWHNNRFVVFAAPGGTEPGSAARLTGRYVKPDPARTPYPFANDQSTQFTGDLDDDGHADVVVRNAVLRGAEQHVIWGGPDGPAGATKLPANVLPATAAGTLTATAPSTC</sequence>
<feature type="compositionally biased region" description="Pro residues" evidence="1">
    <location>
        <begin position="10"/>
        <end position="24"/>
    </location>
</feature>
<dbReference type="InterPro" id="IPR028994">
    <property type="entry name" value="Integrin_alpha_N"/>
</dbReference>
<feature type="compositionally biased region" description="Basic and acidic residues" evidence="1">
    <location>
        <begin position="26"/>
        <end position="35"/>
    </location>
</feature>
<protein>
    <recommendedName>
        <fullName evidence="4">VCBS repeat-containing protein</fullName>
    </recommendedName>
</protein>
<reference evidence="2" key="2">
    <citation type="submission" date="2020-09" db="EMBL/GenBank/DDBJ databases">
        <authorList>
            <person name="Sun Q."/>
            <person name="Ohkuma M."/>
        </authorList>
    </citation>
    <scope>NUCLEOTIDE SEQUENCE</scope>
    <source>
        <strain evidence="2">JCM 3035</strain>
    </source>
</reference>
<keyword evidence="3" id="KW-1185">Reference proteome</keyword>
<evidence type="ECO:0000313" key="3">
    <source>
        <dbReference type="Proteomes" id="UP000637788"/>
    </source>
</evidence>
<dbReference type="AlphaFoldDB" id="A0A917QR46"/>
<evidence type="ECO:0008006" key="4">
    <source>
        <dbReference type="Google" id="ProtNLM"/>
    </source>
</evidence>
<proteinExistence type="predicted"/>
<reference evidence="2" key="1">
    <citation type="journal article" date="2014" name="Int. J. Syst. Evol. Microbiol.">
        <title>Complete genome sequence of Corynebacterium casei LMG S-19264T (=DSM 44701T), isolated from a smear-ripened cheese.</title>
        <authorList>
            <consortium name="US DOE Joint Genome Institute (JGI-PGF)"/>
            <person name="Walter F."/>
            <person name="Albersmeier A."/>
            <person name="Kalinowski J."/>
            <person name="Ruckert C."/>
        </authorList>
    </citation>
    <scope>NUCLEOTIDE SEQUENCE</scope>
    <source>
        <strain evidence="2">JCM 3035</strain>
    </source>
</reference>
<dbReference type="Proteomes" id="UP000637788">
    <property type="component" value="Unassembled WGS sequence"/>
</dbReference>
<feature type="region of interest" description="Disordered" evidence="1">
    <location>
        <begin position="1"/>
        <end position="41"/>
    </location>
</feature>
<dbReference type="SUPFAM" id="SSF69318">
    <property type="entry name" value="Integrin alpha N-terminal domain"/>
    <property type="match status" value="1"/>
</dbReference>
<evidence type="ECO:0000313" key="2">
    <source>
        <dbReference type="EMBL" id="GGK64251.1"/>
    </source>
</evidence>
<name>A0A917QR46_9ACTN</name>
<gene>
    <name evidence="2" type="ORF">GCM10010094_26450</name>
</gene>
<comment type="caution">
    <text evidence="2">The sequence shown here is derived from an EMBL/GenBank/DDBJ whole genome shotgun (WGS) entry which is preliminary data.</text>
</comment>
<organism evidence="2 3">
    <name type="scientific">Streptomyces flaveus</name>
    <dbReference type="NCBI Taxonomy" id="66370"/>
    <lineage>
        <taxon>Bacteria</taxon>
        <taxon>Bacillati</taxon>
        <taxon>Actinomycetota</taxon>
        <taxon>Actinomycetes</taxon>
        <taxon>Kitasatosporales</taxon>
        <taxon>Streptomycetaceae</taxon>
        <taxon>Streptomyces</taxon>
        <taxon>Streptomyces aurantiacus group</taxon>
    </lineage>
</organism>
<accession>A0A917QR46</accession>
<dbReference type="EMBL" id="BMPQ01000005">
    <property type="protein sequence ID" value="GGK64251.1"/>
    <property type="molecule type" value="Genomic_DNA"/>
</dbReference>
<dbReference type="Gene3D" id="2.130.10.130">
    <property type="entry name" value="Integrin alpha, N-terminal"/>
    <property type="match status" value="1"/>
</dbReference>